<reference evidence="3" key="1">
    <citation type="journal article" date="2014" name="Proc. Natl. Acad. Sci. U.S.A.">
        <title>Extensive sampling of basidiomycete genomes demonstrates inadequacy of the white-rot/brown-rot paradigm for wood decay fungi.</title>
        <authorList>
            <person name="Riley R."/>
            <person name="Salamov A.A."/>
            <person name="Brown D.W."/>
            <person name="Nagy L.G."/>
            <person name="Floudas D."/>
            <person name="Held B.W."/>
            <person name="Levasseur A."/>
            <person name="Lombard V."/>
            <person name="Morin E."/>
            <person name="Otillar R."/>
            <person name="Lindquist E.A."/>
            <person name="Sun H."/>
            <person name="LaButti K.M."/>
            <person name="Schmutz J."/>
            <person name="Jabbour D."/>
            <person name="Luo H."/>
            <person name="Baker S.E."/>
            <person name="Pisabarro A.G."/>
            <person name="Walton J.D."/>
            <person name="Blanchette R.A."/>
            <person name="Henrissat B."/>
            <person name="Martin F."/>
            <person name="Cullen D."/>
            <person name="Hibbett D.S."/>
            <person name="Grigoriev I.V."/>
        </authorList>
    </citation>
    <scope>NUCLEOTIDE SEQUENCE [LARGE SCALE GENOMIC DNA]</scope>
    <source>
        <strain evidence="3">CBS 339.88</strain>
    </source>
</reference>
<accession>A0A067TA42</accession>
<dbReference type="Proteomes" id="UP000027222">
    <property type="component" value="Unassembled WGS sequence"/>
</dbReference>
<keyword evidence="3" id="KW-1185">Reference proteome</keyword>
<evidence type="ECO:0000256" key="1">
    <source>
        <dbReference type="SAM" id="MobiDB-lite"/>
    </source>
</evidence>
<dbReference type="HOGENOM" id="CLU_2904349_0_0_1"/>
<proteinExistence type="predicted"/>
<protein>
    <submittedName>
        <fullName evidence="2">Uncharacterized protein</fullName>
    </submittedName>
</protein>
<dbReference type="AlphaFoldDB" id="A0A067TA42"/>
<sequence length="62" mass="6772">MAVANPLIRTVNDGRVWLTLGIAGHQPPRSFTKSQHNEEATDTANDPLPCRRHTVASPEPAQ</sequence>
<dbReference type="EMBL" id="KL142373">
    <property type="protein sequence ID" value="KDR79242.1"/>
    <property type="molecule type" value="Genomic_DNA"/>
</dbReference>
<feature type="region of interest" description="Disordered" evidence="1">
    <location>
        <begin position="26"/>
        <end position="62"/>
    </location>
</feature>
<gene>
    <name evidence="2" type="ORF">GALMADRAFT_137118</name>
</gene>
<evidence type="ECO:0000313" key="3">
    <source>
        <dbReference type="Proteomes" id="UP000027222"/>
    </source>
</evidence>
<evidence type="ECO:0000313" key="2">
    <source>
        <dbReference type="EMBL" id="KDR79242.1"/>
    </source>
</evidence>
<name>A0A067TA42_GALM3</name>
<organism evidence="2 3">
    <name type="scientific">Galerina marginata (strain CBS 339.88)</name>
    <dbReference type="NCBI Taxonomy" id="685588"/>
    <lineage>
        <taxon>Eukaryota</taxon>
        <taxon>Fungi</taxon>
        <taxon>Dikarya</taxon>
        <taxon>Basidiomycota</taxon>
        <taxon>Agaricomycotina</taxon>
        <taxon>Agaricomycetes</taxon>
        <taxon>Agaricomycetidae</taxon>
        <taxon>Agaricales</taxon>
        <taxon>Agaricineae</taxon>
        <taxon>Strophariaceae</taxon>
        <taxon>Galerina</taxon>
    </lineage>
</organism>